<comment type="similarity">
    <text evidence="2">Belongs to the TFIIA subunit 2 family.</text>
</comment>
<dbReference type="Proteomes" id="UP000008281">
    <property type="component" value="Unassembled WGS sequence"/>
</dbReference>
<dbReference type="GO" id="GO:0005672">
    <property type="term" value="C:transcription factor TFIIA complex"/>
    <property type="evidence" value="ECO:0007669"/>
    <property type="project" value="InterPro"/>
</dbReference>
<dbReference type="CDD" id="cd10014">
    <property type="entry name" value="TFIIA_gamma_C"/>
    <property type="match status" value="1"/>
</dbReference>
<evidence type="ECO:0000313" key="10">
    <source>
        <dbReference type="Proteomes" id="UP000008281"/>
    </source>
</evidence>
<evidence type="ECO:0000256" key="3">
    <source>
        <dbReference type="ARBA" id="ARBA00023015"/>
    </source>
</evidence>
<dbReference type="InParanoid" id="E3LYY0"/>
<dbReference type="AlphaFoldDB" id="E3LYY0"/>
<dbReference type="CDD" id="cd10145">
    <property type="entry name" value="TFIIA_gamma_N"/>
    <property type="match status" value="1"/>
</dbReference>
<name>E3LYY0_CAERE</name>
<evidence type="ECO:0000313" key="9">
    <source>
        <dbReference type="EMBL" id="EFO86749.1"/>
    </source>
</evidence>
<feature type="domain" description="Transcription initiation factor IIA gamma subunit N-terminal" evidence="7">
    <location>
        <begin position="3"/>
        <end position="48"/>
    </location>
</feature>
<dbReference type="InterPro" id="IPR003194">
    <property type="entry name" value="TFIIA_gsu"/>
</dbReference>
<dbReference type="FunFam" id="1.10.287.190:FF:000001">
    <property type="entry name" value="Transcription initiation factor IIA subunit 2"/>
    <property type="match status" value="1"/>
</dbReference>
<reference evidence="9" key="1">
    <citation type="submission" date="2007-07" db="EMBL/GenBank/DDBJ databases">
        <title>PCAP assembly of the Caenorhabditis remanei genome.</title>
        <authorList>
            <consortium name="The Caenorhabditis remanei Sequencing Consortium"/>
            <person name="Wilson R.K."/>
        </authorList>
    </citation>
    <scope>NUCLEOTIDE SEQUENCE [LARGE SCALE GENOMIC DNA]</scope>
    <source>
        <strain evidence="9">PB4641</strain>
    </source>
</reference>
<dbReference type="SUPFAM" id="SSF50784">
    <property type="entry name" value="Transcription factor IIA (TFIIA), beta-barrel domain"/>
    <property type="match status" value="1"/>
</dbReference>
<protein>
    <recommendedName>
        <fullName evidence="11">Transcription initiation factor IIA subunit 2</fullName>
    </recommendedName>
</protein>
<evidence type="ECO:0000256" key="1">
    <source>
        <dbReference type="ARBA" id="ARBA00004123"/>
    </source>
</evidence>
<dbReference type="Pfam" id="PF02751">
    <property type="entry name" value="TFIIA_gamma_C"/>
    <property type="match status" value="1"/>
</dbReference>
<dbReference type="OrthoDB" id="586585at2759"/>
<dbReference type="InterPro" id="IPR015872">
    <property type="entry name" value="TFIIA_gsu_N"/>
</dbReference>
<accession>E3LYY0</accession>
<dbReference type="FunFam" id="2.30.18.10:FF:000001">
    <property type="entry name" value="Transcription initiation factor IIA subunit 2"/>
    <property type="match status" value="1"/>
</dbReference>
<dbReference type="InterPro" id="IPR009083">
    <property type="entry name" value="TFIIA_a-hlx"/>
</dbReference>
<keyword evidence="5" id="KW-0539">Nucleus</keyword>
<dbReference type="OMA" id="ACDGRQT"/>
<dbReference type="eggNOG" id="KOG3463">
    <property type="taxonomic scope" value="Eukaryota"/>
</dbReference>
<dbReference type="SUPFAM" id="SSF47396">
    <property type="entry name" value="Transcription factor IIA (TFIIA), alpha-helical domain"/>
    <property type="match status" value="1"/>
</dbReference>
<dbReference type="HOGENOM" id="CLU_112964_1_1_1"/>
<feature type="region of interest" description="Disordered" evidence="6">
    <location>
        <begin position="110"/>
        <end position="135"/>
    </location>
</feature>
<dbReference type="Pfam" id="PF02268">
    <property type="entry name" value="TFIIA_gamma_N"/>
    <property type="match status" value="1"/>
</dbReference>
<evidence type="ECO:0000256" key="4">
    <source>
        <dbReference type="ARBA" id="ARBA00023163"/>
    </source>
</evidence>
<evidence type="ECO:0000259" key="7">
    <source>
        <dbReference type="Pfam" id="PF02268"/>
    </source>
</evidence>
<dbReference type="InterPro" id="IPR009088">
    <property type="entry name" value="TFIIA_b-brl"/>
</dbReference>
<keyword evidence="10" id="KW-1185">Reference proteome</keyword>
<sequence length="135" mass="15234">MSSYALYRGTTLGQALEQTLNDMEEEGLLPKSLVSKVLNQFDKSMNKQISRLPKEKMNFCASQLLTYRYCDNVWTFILNNVTLKDPQRSFDDPIDKLKIVACDGRQTNLLQNMSGQGSSKRVARAAGDDDDDDSD</sequence>
<evidence type="ECO:0000256" key="6">
    <source>
        <dbReference type="SAM" id="MobiDB-lite"/>
    </source>
</evidence>
<organism evidence="10">
    <name type="scientific">Caenorhabditis remanei</name>
    <name type="common">Caenorhabditis vulgaris</name>
    <dbReference type="NCBI Taxonomy" id="31234"/>
    <lineage>
        <taxon>Eukaryota</taxon>
        <taxon>Metazoa</taxon>
        <taxon>Ecdysozoa</taxon>
        <taxon>Nematoda</taxon>
        <taxon>Chromadorea</taxon>
        <taxon>Rhabditida</taxon>
        <taxon>Rhabditina</taxon>
        <taxon>Rhabditomorpha</taxon>
        <taxon>Rhabditoidea</taxon>
        <taxon>Rhabditidae</taxon>
        <taxon>Peloderinae</taxon>
        <taxon>Caenorhabditis</taxon>
    </lineage>
</organism>
<keyword evidence="3" id="KW-0805">Transcription regulation</keyword>
<feature type="compositionally biased region" description="Polar residues" evidence="6">
    <location>
        <begin position="110"/>
        <end position="119"/>
    </location>
</feature>
<comment type="subcellular location">
    <subcellularLocation>
        <location evidence="1">Nucleus</location>
    </subcellularLocation>
</comment>
<dbReference type="Gene3D" id="1.10.287.190">
    <property type="entry name" value="Transcription factor IIA gamma subunit, alpha-helical domain"/>
    <property type="match status" value="1"/>
</dbReference>
<dbReference type="InterPro" id="IPR015871">
    <property type="entry name" value="TFIIA_gsu_C"/>
</dbReference>
<evidence type="ECO:0008006" key="11">
    <source>
        <dbReference type="Google" id="ProtNLM"/>
    </source>
</evidence>
<dbReference type="Gene3D" id="2.30.18.10">
    <property type="entry name" value="Transcription factor IIA (TFIIA), beta-barrel domain"/>
    <property type="match status" value="1"/>
</dbReference>
<proteinExistence type="inferred from homology"/>
<feature type="domain" description="Transcription initiation factor IIA gamma subunit C-terminal" evidence="8">
    <location>
        <begin position="63"/>
        <end position="104"/>
    </location>
</feature>
<dbReference type="PANTHER" id="PTHR10966">
    <property type="entry name" value="TRANSCRIPTION INITIATION FACTOR IIA SUBUNIT 2"/>
    <property type="match status" value="1"/>
</dbReference>
<dbReference type="EMBL" id="DS268419">
    <property type="protein sequence ID" value="EFO86749.1"/>
    <property type="molecule type" value="Genomic_DNA"/>
</dbReference>
<evidence type="ECO:0000256" key="5">
    <source>
        <dbReference type="ARBA" id="ARBA00023242"/>
    </source>
</evidence>
<evidence type="ECO:0000256" key="2">
    <source>
        <dbReference type="ARBA" id="ARBA00007675"/>
    </source>
</evidence>
<keyword evidence="4" id="KW-0804">Transcription</keyword>
<dbReference type="FunCoup" id="E3LYY0">
    <property type="interactions" value="179"/>
</dbReference>
<dbReference type="GO" id="GO:0006367">
    <property type="term" value="P:transcription initiation at RNA polymerase II promoter"/>
    <property type="evidence" value="ECO:0007669"/>
    <property type="project" value="InterPro"/>
</dbReference>
<gene>
    <name evidence="9" type="ORF">CRE_04729</name>
</gene>
<evidence type="ECO:0000259" key="8">
    <source>
        <dbReference type="Pfam" id="PF02751"/>
    </source>
</evidence>
<dbReference type="STRING" id="31234.E3LYY0"/>